<dbReference type="GO" id="GO:0008235">
    <property type="term" value="F:metalloexopeptidase activity"/>
    <property type="evidence" value="ECO:0007669"/>
    <property type="project" value="InterPro"/>
</dbReference>
<evidence type="ECO:0000256" key="6">
    <source>
        <dbReference type="ARBA" id="ARBA00022833"/>
    </source>
</evidence>
<keyword evidence="3" id="KW-0479">Metal-binding</keyword>
<dbReference type="Proteomes" id="UP000430692">
    <property type="component" value="Unassembled WGS sequence"/>
</dbReference>
<evidence type="ECO:0000256" key="4">
    <source>
        <dbReference type="ARBA" id="ARBA00022729"/>
    </source>
</evidence>
<reference evidence="8 9" key="1">
    <citation type="submission" date="2019-12" db="EMBL/GenBank/DDBJ databases">
        <title>Whole-genome analyses of novel actinobacteria.</title>
        <authorList>
            <person name="Sahin N."/>
            <person name="Saygin H."/>
        </authorList>
    </citation>
    <scope>NUCLEOTIDE SEQUENCE [LARGE SCALE GENOMIC DNA]</scope>
    <source>
        <strain evidence="8 9">KC615</strain>
    </source>
</reference>
<organism evidence="8 9">
    <name type="scientific">Shimazuella alba</name>
    <dbReference type="NCBI Taxonomy" id="2690964"/>
    <lineage>
        <taxon>Bacteria</taxon>
        <taxon>Bacillati</taxon>
        <taxon>Bacillota</taxon>
        <taxon>Bacilli</taxon>
        <taxon>Bacillales</taxon>
        <taxon>Thermoactinomycetaceae</taxon>
        <taxon>Shimazuella</taxon>
    </lineage>
</organism>
<evidence type="ECO:0000256" key="1">
    <source>
        <dbReference type="ARBA" id="ARBA00022438"/>
    </source>
</evidence>
<dbReference type="Pfam" id="PF04389">
    <property type="entry name" value="Peptidase_M28"/>
    <property type="match status" value="1"/>
</dbReference>
<dbReference type="GO" id="GO:0006508">
    <property type="term" value="P:proteolysis"/>
    <property type="evidence" value="ECO:0007669"/>
    <property type="project" value="UniProtKB-KW"/>
</dbReference>
<sequence length="336" mass="37313">MFHFFKYIRRFLHLIATVKQKPWKKWALTNLLALTLVITPYSVATAKPKNTGELAYQQVTYLSENIGSRVAGTASEKTASQYLQTQLKRLGLKTSIQNFTYTQKGTTYHSQNVVATKPGKSKKELIIGAHYDSVSVGNGADDNGSSIGVVLETLHALAIKKTPYTIKVIFFGAEEIGLQGSKYYVSKMTEAQKKNTVAMINLDSLLAGDYMYVYGNNGKQGKLRDLALEIAKKRKIAMSTNPGLNPDYPAGTTGDWSDHAPFKAAGIPYAYFEATNWEIGDLDGYTQTVKHGAIWHTANDNLTFLEREFPGRVKEHLKGFTIVLTELVEKADKALR</sequence>
<keyword evidence="4" id="KW-0732">Signal</keyword>
<feature type="domain" description="Peptidase M28" evidence="7">
    <location>
        <begin position="112"/>
        <end position="315"/>
    </location>
</feature>
<dbReference type="InterPro" id="IPR007484">
    <property type="entry name" value="Peptidase_M28"/>
</dbReference>
<accession>A0A6I4VRQ0</accession>
<keyword evidence="5 8" id="KW-0378">Hydrolase</keyword>
<name>A0A6I4VRQ0_9BACL</name>
<comment type="caution">
    <text evidence="8">The sequence shown here is derived from an EMBL/GenBank/DDBJ whole genome shotgun (WGS) entry which is preliminary data.</text>
</comment>
<evidence type="ECO:0000256" key="3">
    <source>
        <dbReference type="ARBA" id="ARBA00022723"/>
    </source>
</evidence>
<dbReference type="SUPFAM" id="SSF53187">
    <property type="entry name" value="Zn-dependent exopeptidases"/>
    <property type="match status" value="1"/>
</dbReference>
<dbReference type="PANTHER" id="PTHR12147:SF56">
    <property type="entry name" value="AMINOPEPTIDASE YDR415C-RELATED"/>
    <property type="match status" value="1"/>
</dbReference>
<dbReference type="AlphaFoldDB" id="A0A6I4VRQ0"/>
<keyword evidence="2" id="KW-0645">Protease</keyword>
<dbReference type="PANTHER" id="PTHR12147">
    <property type="entry name" value="METALLOPEPTIDASE M28 FAMILY MEMBER"/>
    <property type="match status" value="1"/>
</dbReference>
<keyword evidence="6" id="KW-0862">Zinc</keyword>
<keyword evidence="9" id="KW-1185">Reference proteome</keyword>
<dbReference type="GO" id="GO:0046872">
    <property type="term" value="F:metal ion binding"/>
    <property type="evidence" value="ECO:0007669"/>
    <property type="project" value="UniProtKB-KW"/>
</dbReference>
<proteinExistence type="predicted"/>
<evidence type="ECO:0000313" key="8">
    <source>
        <dbReference type="EMBL" id="MXQ53111.1"/>
    </source>
</evidence>
<gene>
    <name evidence="8" type="ORF">GSM42_05065</name>
</gene>
<dbReference type="InterPro" id="IPR045175">
    <property type="entry name" value="M28_fam"/>
</dbReference>
<dbReference type="EMBL" id="WUUL01000003">
    <property type="protein sequence ID" value="MXQ53111.1"/>
    <property type="molecule type" value="Genomic_DNA"/>
</dbReference>
<evidence type="ECO:0000313" key="9">
    <source>
        <dbReference type="Proteomes" id="UP000430692"/>
    </source>
</evidence>
<evidence type="ECO:0000259" key="7">
    <source>
        <dbReference type="Pfam" id="PF04389"/>
    </source>
</evidence>
<evidence type="ECO:0000256" key="2">
    <source>
        <dbReference type="ARBA" id="ARBA00022670"/>
    </source>
</evidence>
<dbReference type="GO" id="GO:0004177">
    <property type="term" value="F:aminopeptidase activity"/>
    <property type="evidence" value="ECO:0007669"/>
    <property type="project" value="UniProtKB-KW"/>
</dbReference>
<protein>
    <submittedName>
        <fullName evidence="8">M20/M25/M40 family metallo-hydrolase</fullName>
    </submittedName>
</protein>
<keyword evidence="1" id="KW-0031">Aminopeptidase</keyword>
<dbReference type="Gene3D" id="3.40.630.10">
    <property type="entry name" value="Zn peptidases"/>
    <property type="match status" value="1"/>
</dbReference>
<evidence type="ECO:0000256" key="5">
    <source>
        <dbReference type="ARBA" id="ARBA00022801"/>
    </source>
</evidence>